<evidence type="ECO:0000313" key="10">
    <source>
        <dbReference type="Proteomes" id="UP000271974"/>
    </source>
</evidence>
<dbReference type="OrthoDB" id="6154274at2759"/>
<evidence type="ECO:0000256" key="5">
    <source>
        <dbReference type="SAM" id="MobiDB-lite"/>
    </source>
</evidence>
<evidence type="ECO:0000256" key="3">
    <source>
        <dbReference type="ARBA" id="ARBA00022989"/>
    </source>
</evidence>
<feature type="transmembrane region" description="Helical" evidence="6">
    <location>
        <begin position="216"/>
        <end position="237"/>
    </location>
</feature>
<dbReference type="EMBL" id="RQTK01000227">
    <property type="protein sequence ID" value="RUS83857.1"/>
    <property type="molecule type" value="Genomic_DNA"/>
</dbReference>
<evidence type="ECO:0000313" key="9">
    <source>
        <dbReference type="EMBL" id="RUS83857.1"/>
    </source>
</evidence>
<keyword evidence="2 6" id="KW-0812">Transmembrane</keyword>
<evidence type="ECO:0000256" key="4">
    <source>
        <dbReference type="ARBA" id="ARBA00023136"/>
    </source>
</evidence>
<dbReference type="SUPFAM" id="SSF90112">
    <property type="entry name" value="Neurotransmitter-gated ion-channel transmembrane pore"/>
    <property type="match status" value="1"/>
</dbReference>
<feature type="chain" id="PRO_5018674697" description="G-protein coupled receptors family 1 profile domain-containing protein" evidence="7">
    <location>
        <begin position="19"/>
        <end position="1097"/>
    </location>
</feature>
<feature type="domain" description="G-protein coupled receptors family 1 profile" evidence="8">
    <location>
        <begin position="473"/>
        <end position="630"/>
    </location>
</feature>
<dbReference type="Gene3D" id="2.70.170.10">
    <property type="entry name" value="Neurotransmitter-gated ion-channel ligand-binding domain"/>
    <property type="match status" value="1"/>
</dbReference>
<feature type="transmembrane region" description="Helical" evidence="6">
    <location>
        <begin position="498"/>
        <end position="517"/>
    </location>
</feature>
<evidence type="ECO:0000256" key="6">
    <source>
        <dbReference type="SAM" id="Phobius"/>
    </source>
</evidence>
<dbReference type="InterPro" id="IPR017452">
    <property type="entry name" value="GPCR_Rhodpsn_7TM"/>
</dbReference>
<proteinExistence type="predicted"/>
<feature type="transmembrane region" description="Helical" evidence="6">
    <location>
        <begin position="456"/>
        <end position="477"/>
    </location>
</feature>
<dbReference type="Gene3D" id="1.20.1070.10">
    <property type="entry name" value="Rhodopsin 7-helix transmembrane proteins"/>
    <property type="match status" value="1"/>
</dbReference>
<dbReference type="Pfam" id="PF02931">
    <property type="entry name" value="Neur_chan_LBD"/>
    <property type="match status" value="1"/>
</dbReference>
<dbReference type="SUPFAM" id="SSF63712">
    <property type="entry name" value="Nicotinic receptor ligand binding domain-like"/>
    <property type="match status" value="1"/>
</dbReference>
<dbReference type="InterPro" id="IPR006029">
    <property type="entry name" value="Neurotrans-gated_channel_TM"/>
</dbReference>
<keyword evidence="7" id="KW-0732">Signal</keyword>
<gene>
    <name evidence="9" type="ORF">EGW08_008398</name>
</gene>
<evidence type="ECO:0000256" key="2">
    <source>
        <dbReference type="ARBA" id="ARBA00022692"/>
    </source>
</evidence>
<feature type="signal peptide" evidence="7">
    <location>
        <begin position="1"/>
        <end position="18"/>
    </location>
</feature>
<dbReference type="CDD" id="cd00637">
    <property type="entry name" value="7tm_classA_rhodopsin-like"/>
    <property type="match status" value="1"/>
</dbReference>
<feature type="transmembrane region" description="Helical" evidence="6">
    <location>
        <begin position="153"/>
        <end position="176"/>
    </location>
</feature>
<dbReference type="GO" id="GO:0016020">
    <property type="term" value="C:membrane"/>
    <property type="evidence" value="ECO:0007669"/>
    <property type="project" value="UniProtKB-SubCell"/>
</dbReference>
<feature type="transmembrane region" description="Helical" evidence="6">
    <location>
        <begin position="182"/>
        <end position="204"/>
    </location>
</feature>
<feature type="region of interest" description="Disordered" evidence="5">
    <location>
        <begin position="281"/>
        <end position="309"/>
    </location>
</feature>
<keyword evidence="3 6" id="KW-1133">Transmembrane helix</keyword>
<dbReference type="PANTHER" id="PTHR18945">
    <property type="entry name" value="NEUROTRANSMITTER GATED ION CHANNEL"/>
    <property type="match status" value="1"/>
</dbReference>
<dbReference type="InterPro" id="IPR036719">
    <property type="entry name" value="Neuro-gated_channel_TM_sf"/>
</dbReference>
<dbReference type="CDD" id="cd19051">
    <property type="entry name" value="LGIC_TM_cation"/>
    <property type="match status" value="1"/>
</dbReference>
<evidence type="ECO:0000259" key="8">
    <source>
        <dbReference type="PROSITE" id="PS50262"/>
    </source>
</evidence>
<feature type="transmembrane region" description="Helical" evidence="6">
    <location>
        <begin position="704"/>
        <end position="723"/>
    </location>
</feature>
<feature type="region of interest" description="Disordered" evidence="5">
    <location>
        <begin position="777"/>
        <end position="817"/>
    </location>
</feature>
<sequence length="1097" mass="122865">MGCLIKFTVSVFIAYVVPLNVDGQTYNDTAQLMDSLLSNYNPSIRPIIDQSQPITVTALMLLGAIQAVNEKDQTISIRMYSWIWWKDELLTWTPADHGNVTAINPQISQIWIPSLNLAGSATNAQLLVDTSEIVPLYVNSNVSLIIKRRPRFFLLNLLMPTMALSFLNILVFILPADSGEKVGYSITVLLSVMLMMGLTTDVLPESSEVVPLITQFLTILTLLSVLSVVVTVAILFIHHHEEQETKKKRSQLSFIDKLKQIFFHADKLKQRVALKSSITPAVQKANESKNPNPGAEWNKTQGNGKAQETDNTNAMVVTSTNMLDSGDESISNEHLMCNNKQVNFVEAINKEQSCIAIEATRENGISHRPNGHFFSMAKDADGQAVRSKPGAGGITSLWFRGKQNGCANKNNSDSSKLNRCDFKTEAKKSKSKDLWKEMSKHLDSICFWGNASRQSLVALCCATLLMSLMSAMTNYVALVRLIRTKVKNITLLTMKSCAAADILSTVMFIVFVCPAWFTGKVVYSTVTCSIAGFLNAWTELSSYTGLVFLLMQRYILAHKTSGYKVFRDKHRLCVVGMWLVTGVISALPLGFSSGIYVYNESLSHCVLESRTMRLLFDILSLFVPAVFLVLAAIVNGKANQHLQKSGLGSLLRDNASSGRDGLDPINTQVGEFDFYPVTMAGEVTMGVLATVALNSSITGIETTLMLIAVAYNTAFWTLIIFGLRTCGSWLGTDFSVPLATTHLLRFCSSFTRAVILLMADQLARPYMRDRGILSDTQQSSSYSTDQYHSPKRRWTHTDTSTSDTKVRSREDSQGKVDGYIPLTLSSQHSTRNYQHINEDMAAFWSNEPCDLMTSTQMANNFSEPATMRHRLQLFDTSYTKDLSDVNRNGSVGDLTQRSKSEVSKYKRVQKEKKEIRRTNQPVPLIGAFNPQNNRQNIDKETTPRVLLSPIPRPKERVKKSDFVWLNRLSDSESDGVTIYDRFLVKKNVCKLNTMPYSFAISDDATEMIMEDARRSGADARVLVRMTNGESSRRSAAKRPTPRRSSVDRNELLVEHSVNDFGMVLSSRDERMRRREEGKLRYLKKPPPNRLRLTTYLY</sequence>
<dbReference type="InterPro" id="IPR038050">
    <property type="entry name" value="Neuro_actylchol_rec"/>
</dbReference>
<feature type="transmembrane region" description="Helical" evidence="6">
    <location>
        <begin position="572"/>
        <end position="598"/>
    </location>
</feature>
<accession>A0A3S1BH63</accession>
<dbReference type="GO" id="GO:0005230">
    <property type="term" value="F:extracellular ligand-gated monoatomic ion channel activity"/>
    <property type="evidence" value="ECO:0007669"/>
    <property type="project" value="InterPro"/>
</dbReference>
<dbReference type="PROSITE" id="PS50262">
    <property type="entry name" value="G_PROTEIN_RECEP_F1_2"/>
    <property type="match status" value="1"/>
</dbReference>
<comment type="subcellular location">
    <subcellularLocation>
        <location evidence="1">Membrane</location>
        <topology evidence="1">Multi-pass membrane protein</topology>
    </subcellularLocation>
</comment>
<dbReference type="Proteomes" id="UP000271974">
    <property type="component" value="Unassembled WGS sequence"/>
</dbReference>
<evidence type="ECO:0000256" key="1">
    <source>
        <dbReference type="ARBA" id="ARBA00004141"/>
    </source>
</evidence>
<dbReference type="InterPro" id="IPR036734">
    <property type="entry name" value="Neur_chan_lig-bd_sf"/>
</dbReference>
<feature type="region of interest" description="Disordered" evidence="5">
    <location>
        <begin position="1025"/>
        <end position="1049"/>
    </location>
</feature>
<dbReference type="Gene3D" id="1.20.58.390">
    <property type="entry name" value="Neurotransmitter-gated ion-channel transmembrane domain"/>
    <property type="match status" value="1"/>
</dbReference>
<dbReference type="AlphaFoldDB" id="A0A3S1BH63"/>
<dbReference type="Pfam" id="PF02932">
    <property type="entry name" value="Neur_chan_memb"/>
    <property type="match status" value="1"/>
</dbReference>
<feature type="compositionally biased region" description="Low complexity" evidence="5">
    <location>
        <begin position="777"/>
        <end position="787"/>
    </location>
</feature>
<feature type="transmembrane region" description="Helical" evidence="6">
    <location>
        <begin position="618"/>
        <end position="636"/>
    </location>
</feature>
<organism evidence="9 10">
    <name type="scientific">Elysia chlorotica</name>
    <name type="common">Eastern emerald elysia</name>
    <name type="synonym">Sea slug</name>
    <dbReference type="NCBI Taxonomy" id="188477"/>
    <lineage>
        <taxon>Eukaryota</taxon>
        <taxon>Metazoa</taxon>
        <taxon>Spiralia</taxon>
        <taxon>Lophotrochozoa</taxon>
        <taxon>Mollusca</taxon>
        <taxon>Gastropoda</taxon>
        <taxon>Heterobranchia</taxon>
        <taxon>Euthyneura</taxon>
        <taxon>Panpulmonata</taxon>
        <taxon>Sacoglossa</taxon>
        <taxon>Placobranchoidea</taxon>
        <taxon>Plakobranchidae</taxon>
        <taxon>Elysia</taxon>
    </lineage>
</organism>
<evidence type="ECO:0000256" key="7">
    <source>
        <dbReference type="SAM" id="SignalP"/>
    </source>
</evidence>
<name>A0A3S1BH63_ELYCH</name>
<comment type="caution">
    <text evidence="9">The sequence shown here is derived from an EMBL/GenBank/DDBJ whole genome shotgun (WGS) entry which is preliminary data.</text>
</comment>
<dbReference type="InterPro" id="IPR006201">
    <property type="entry name" value="Neur_channel"/>
</dbReference>
<feature type="compositionally biased region" description="Basic and acidic residues" evidence="5">
    <location>
        <begin position="804"/>
        <end position="814"/>
    </location>
</feature>
<feature type="transmembrane region" description="Helical" evidence="6">
    <location>
        <begin position="529"/>
        <end position="551"/>
    </location>
</feature>
<protein>
    <recommendedName>
        <fullName evidence="8">G-protein coupled receptors family 1 profile domain-containing protein</fullName>
    </recommendedName>
</protein>
<feature type="compositionally biased region" description="Polar residues" evidence="5">
    <location>
        <begin position="298"/>
        <end position="309"/>
    </location>
</feature>
<keyword evidence="4 6" id="KW-0472">Membrane</keyword>
<dbReference type="SUPFAM" id="SSF81321">
    <property type="entry name" value="Family A G protein-coupled receptor-like"/>
    <property type="match status" value="1"/>
</dbReference>
<reference evidence="9 10" key="1">
    <citation type="submission" date="2019-01" db="EMBL/GenBank/DDBJ databases">
        <title>A draft genome assembly of the solar-powered sea slug Elysia chlorotica.</title>
        <authorList>
            <person name="Cai H."/>
            <person name="Li Q."/>
            <person name="Fang X."/>
            <person name="Li J."/>
            <person name="Curtis N.E."/>
            <person name="Altenburger A."/>
            <person name="Shibata T."/>
            <person name="Feng M."/>
            <person name="Maeda T."/>
            <person name="Schwartz J.A."/>
            <person name="Shigenobu S."/>
            <person name="Lundholm N."/>
            <person name="Nishiyama T."/>
            <person name="Yang H."/>
            <person name="Hasebe M."/>
            <person name="Li S."/>
            <person name="Pierce S.K."/>
            <person name="Wang J."/>
        </authorList>
    </citation>
    <scope>NUCLEOTIDE SEQUENCE [LARGE SCALE GENOMIC DNA]</scope>
    <source>
        <strain evidence="9">EC2010</strain>
        <tissue evidence="9">Whole organism of an adult</tissue>
    </source>
</reference>
<dbReference type="InterPro" id="IPR006202">
    <property type="entry name" value="Neur_chan_lig-bd"/>
</dbReference>
<keyword evidence="10" id="KW-1185">Reference proteome</keyword>
<dbReference type="GO" id="GO:0004888">
    <property type="term" value="F:transmembrane signaling receptor activity"/>
    <property type="evidence" value="ECO:0007669"/>
    <property type="project" value="InterPro"/>
</dbReference>